<dbReference type="Proteomes" id="UP000014568">
    <property type="component" value="Unassembled WGS sequence"/>
</dbReference>
<accession>S3N9Q7</accession>
<dbReference type="PROSITE" id="PS51257">
    <property type="entry name" value="PROKAR_LIPOPROTEIN"/>
    <property type="match status" value="1"/>
</dbReference>
<evidence type="ECO:0000313" key="3">
    <source>
        <dbReference type="Proteomes" id="UP000014568"/>
    </source>
</evidence>
<dbReference type="AlphaFoldDB" id="S3N9Q7"/>
<protein>
    <recommendedName>
        <fullName evidence="4">Lipoprotein</fullName>
    </recommendedName>
</protein>
<reference evidence="2 3" key="1">
    <citation type="submission" date="2013-06" db="EMBL/GenBank/DDBJ databases">
        <title>The Genome Sequence of Acinetobacter rudis CIP 110305.</title>
        <authorList>
            <consortium name="The Broad Institute Genome Sequencing Platform"/>
            <consortium name="The Broad Institute Genome Sequencing Center for Infectious Disease"/>
            <person name="Cerqueira G."/>
            <person name="Feldgarden M."/>
            <person name="Courvalin P."/>
            <person name="Perichon B."/>
            <person name="Grillot-Courvalin C."/>
            <person name="Clermont D."/>
            <person name="Rocha E."/>
            <person name="Yoon E.-J."/>
            <person name="Nemec A."/>
            <person name="Young S.K."/>
            <person name="Zeng Q."/>
            <person name="Gargeya S."/>
            <person name="Fitzgerald M."/>
            <person name="Abouelleil A."/>
            <person name="Alvarado L."/>
            <person name="Berlin A.M."/>
            <person name="Chapman S.B."/>
            <person name="Dewar J."/>
            <person name="Goldberg J."/>
            <person name="Griggs A."/>
            <person name="Gujja S."/>
            <person name="Hansen M."/>
            <person name="Howarth C."/>
            <person name="Imamovic A."/>
            <person name="Larimer J."/>
            <person name="McCowan C."/>
            <person name="Murphy C."/>
            <person name="Pearson M."/>
            <person name="Priest M."/>
            <person name="Roberts A."/>
            <person name="Saif S."/>
            <person name="Shea T."/>
            <person name="Sykes S."/>
            <person name="Wortman J."/>
            <person name="Nusbaum C."/>
            <person name="Birren B."/>
        </authorList>
    </citation>
    <scope>NUCLEOTIDE SEQUENCE [LARGE SCALE GENOMIC DNA]</scope>
    <source>
        <strain evidence="2 3">CIP 110305</strain>
    </source>
</reference>
<name>S3N9Q7_9GAMM</name>
<comment type="caution">
    <text evidence="2">The sequence shown here is derived from an EMBL/GenBank/DDBJ whole genome shotgun (WGS) entry which is preliminary data.</text>
</comment>
<organism evidence="2 3">
    <name type="scientific">Acinetobacter rudis CIP 110305</name>
    <dbReference type="NCBI Taxonomy" id="421052"/>
    <lineage>
        <taxon>Bacteria</taxon>
        <taxon>Pseudomonadati</taxon>
        <taxon>Pseudomonadota</taxon>
        <taxon>Gammaproteobacteria</taxon>
        <taxon>Moraxellales</taxon>
        <taxon>Moraxellaceae</taxon>
        <taxon>Acinetobacter</taxon>
    </lineage>
</organism>
<evidence type="ECO:0000256" key="1">
    <source>
        <dbReference type="SAM" id="SignalP"/>
    </source>
</evidence>
<dbReference type="RefSeq" id="WP_016657232.1">
    <property type="nucleotide sequence ID" value="NZ_KE340354.1"/>
</dbReference>
<feature type="signal peptide" evidence="1">
    <location>
        <begin position="1"/>
        <end position="19"/>
    </location>
</feature>
<dbReference type="eggNOG" id="ENOG5031SV6">
    <property type="taxonomic scope" value="Bacteria"/>
</dbReference>
<gene>
    <name evidence="2" type="ORF">F945_02847</name>
</gene>
<evidence type="ECO:0000313" key="2">
    <source>
        <dbReference type="EMBL" id="EPF71084.1"/>
    </source>
</evidence>
<keyword evidence="3" id="KW-1185">Reference proteome</keyword>
<evidence type="ECO:0008006" key="4">
    <source>
        <dbReference type="Google" id="ProtNLM"/>
    </source>
</evidence>
<proteinExistence type="predicted"/>
<dbReference type="EMBL" id="ATGI01000034">
    <property type="protein sequence ID" value="EPF71084.1"/>
    <property type="molecule type" value="Genomic_DNA"/>
</dbReference>
<feature type="chain" id="PRO_5004512333" description="Lipoprotein" evidence="1">
    <location>
        <begin position="20"/>
        <end position="183"/>
    </location>
</feature>
<keyword evidence="1" id="KW-0732">Signal</keyword>
<dbReference type="PATRIC" id="fig|421052.3.peg.2784"/>
<dbReference type="HOGENOM" id="CLU_126393_0_0_6"/>
<sequence>MNKLSYLILALGISSILSACNKEPVVNPSLNGNEMIQQDYSHLPPEQFRGELKFFKEQLDIIFNTYKFVLRDEGIAYAPTQGFLVIQIPMKELDIKVYHSDIFPKIKESGWVFKKSIKNADIFCHGNQRQLEIIRPKDYSREIVGENDKLAFSALETEWNIGMYYQEQGTFFCGQSLPIINIE</sequence>